<evidence type="ECO:0000313" key="2">
    <source>
        <dbReference type="Proteomes" id="UP000242699"/>
    </source>
</evidence>
<proteinExistence type="predicted"/>
<dbReference type="EMBL" id="PXYT01000050">
    <property type="protein sequence ID" value="PSR25727.1"/>
    <property type="molecule type" value="Genomic_DNA"/>
</dbReference>
<evidence type="ECO:0000313" key="1">
    <source>
        <dbReference type="EMBL" id="PSR25727.1"/>
    </source>
</evidence>
<reference evidence="1 2" key="1">
    <citation type="journal article" date="2014" name="BMC Genomics">
        <title>Comparison of environmental and isolate Sulfobacillus genomes reveals diverse carbon, sulfur, nitrogen, and hydrogen metabolisms.</title>
        <authorList>
            <person name="Justice N.B."/>
            <person name="Norman A."/>
            <person name="Brown C.T."/>
            <person name="Singh A."/>
            <person name="Thomas B.C."/>
            <person name="Banfield J.F."/>
        </authorList>
    </citation>
    <scope>NUCLEOTIDE SEQUENCE [LARGE SCALE GENOMIC DNA]</scope>
    <source>
        <strain evidence="1">AMDSBA1</strain>
    </source>
</reference>
<dbReference type="PANTHER" id="PTHR36456">
    <property type="entry name" value="UPF0232 PROTEIN SCO3875"/>
    <property type="match status" value="1"/>
</dbReference>
<dbReference type="AlphaFoldDB" id="A0A2T2WU07"/>
<dbReference type="Proteomes" id="UP000242699">
    <property type="component" value="Unassembled WGS sequence"/>
</dbReference>
<evidence type="ECO:0008006" key="3">
    <source>
        <dbReference type="Google" id="ProtNLM"/>
    </source>
</evidence>
<dbReference type="Pfam" id="PF05258">
    <property type="entry name" value="DciA"/>
    <property type="match status" value="1"/>
</dbReference>
<name>A0A2T2WU07_9FIRM</name>
<dbReference type="InterPro" id="IPR007922">
    <property type="entry name" value="DciA-like"/>
</dbReference>
<gene>
    <name evidence="1" type="ORF">C7B43_16140</name>
</gene>
<protein>
    <recommendedName>
        <fullName evidence="3">DUF721 domain-containing protein</fullName>
    </recommendedName>
</protein>
<accession>A0A2T2WU07</accession>
<organism evidence="1 2">
    <name type="scientific">Sulfobacillus benefaciens</name>
    <dbReference type="NCBI Taxonomy" id="453960"/>
    <lineage>
        <taxon>Bacteria</taxon>
        <taxon>Bacillati</taxon>
        <taxon>Bacillota</taxon>
        <taxon>Clostridia</taxon>
        <taxon>Eubacteriales</taxon>
        <taxon>Clostridiales Family XVII. Incertae Sedis</taxon>
        <taxon>Sulfobacillus</taxon>
    </lineage>
</organism>
<comment type="caution">
    <text evidence="1">The sequence shown here is derived from an EMBL/GenBank/DDBJ whole genome shotgun (WGS) entry which is preliminary data.</text>
</comment>
<dbReference type="PANTHER" id="PTHR36456:SF1">
    <property type="entry name" value="UPF0232 PROTEIN SCO3875"/>
    <property type="match status" value="1"/>
</dbReference>
<sequence length="181" mass="20942">MLNETRDMMFNNEDLQHILDTLVEKYSWQPAKALWILETSWKDIAGDYVAKNTRVIGYKPKTLTLAVKSSSWSQDLQYFLPQLKDNVNKFLETTFVEQIQTRVLWTAFRPVASRGGTGEVSVRVGRIKPKTDNLNILIDRVEVNYHIAVKKWLNEGYQPCRACGSPTLKPYRLCSVCEKNR</sequence>